<evidence type="ECO:0000313" key="9">
    <source>
        <dbReference type="Proteomes" id="UP000694389"/>
    </source>
</evidence>
<dbReference type="GO" id="GO:0005634">
    <property type="term" value="C:nucleus"/>
    <property type="evidence" value="ECO:0007669"/>
    <property type="project" value="UniProtKB-SubCell"/>
</dbReference>
<keyword evidence="2" id="KW-0678">Repressor</keyword>
<dbReference type="SMART" id="SM00353">
    <property type="entry name" value="HLH"/>
    <property type="match status" value="1"/>
</dbReference>
<evidence type="ECO:0000256" key="6">
    <source>
        <dbReference type="SAM" id="MobiDB-lite"/>
    </source>
</evidence>
<evidence type="ECO:0000256" key="4">
    <source>
        <dbReference type="ARBA" id="ARBA00023163"/>
    </source>
</evidence>
<dbReference type="SUPFAM" id="SSF47459">
    <property type="entry name" value="HLH, helix-loop-helix DNA-binding domain"/>
    <property type="match status" value="1"/>
</dbReference>
<dbReference type="InterPro" id="IPR026052">
    <property type="entry name" value="DNA-bd_prot-inh"/>
</dbReference>
<feature type="compositionally biased region" description="Basic residues" evidence="6">
    <location>
        <begin position="11"/>
        <end position="21"/>
    </location>
</feature>
<dbReference type="Pfam" id="PF00010">
    <property type="entry name" value="HLH"/>
    <property type="match status" value="1"/>
</dbReference>
<keyword evidence="3" id="KW-0805">Transcription regulation</keyword>
<evidence type="ECO:0000256" key="3">
    <source>
        <dbReference type="ARBA" id="ARBA00023015"/>
    </source>
</evidence>
<feature type="region of interest" description="Disordered" evidence="6">
    <location>
        <begin position="131"/>
        <end position="150"/>
    </location>
</feature>
<reference evidence="8" key="2">
    <citation type="submission" date="2025-09" db="UniProtKB">
        <authorList>
            <consortium name="Ensembl"/>
        </authorList>
    </citation>
    <scope>IDENTIFICATION</scope>
</reference>
<reference evidence="8" key="1">
    <citation type="submission" date="2025-08" db="UniProtKB">
        <authorList>
            <consortium name="Ensembl"/>
        </authorList>
    </citation>
    <scope>IDENTIFICATION</scope>
</reference>
<feature type="compositionally biased region" description="Low complexity" evidence="6">
    <location>
        <begin position="1"/>
        <end position="10"/>
    </location>
</feature>
<dbReference type="PANTHER" id="PTHR11723">
    <property type="entry name" value="DNA-BINDING PROTEIN INHIBITOR"/>
    <property type="match status" value="1"/>
</dbReference>
<protein>
    <recommendedName>
        <fullName evidence="7">BHLH domain-containing protein</fullName>
    </recommendedName>
</protein>
<dbReference type="AlphaFoldDB" id="A0A8P4GHK9"/>
<keyword evidence="5" id="KW-0539">Nucleus</keyword>
<sequence>MRAGSPLLSAGRRRRSSRRSLRCSPRGFPRNKSPAAAAAEDPRVPVLLLQDMNLCYRLLRELVPGPVRSASRVEILQHVIDYILDLQTELDADSGEPLHRDRPQQLLQRPQIDIEQEDLTFDPQLSFVSLQTSQVPETDPEVEESRTLLH</sequence>
<dbReference type="InterPro" id="IPR036638">
    <property type="entry name" value="HLH_DNA-bd_sf"/>
</dbReference>
<dbReference type="Proteomes" id="UP000694389">
    <property type="component" value="Unassembled WGS sequence"/>
</dbReference>
<dbReference type="GO" id="GO:0005737">
    <property type="term" value="C:cytoplasm"/>
    <property type="evidence" value="ECO:0007669"/>
    <property type="project" value="InterPro"/>
</dbReference>
<dbReference type="GO" id="GO:0046983">
    <property type="term" value="F:protein dimerization activity"/>
    <property type="evidence" value="ECO:0007669"/>
    <property type="project" value="InterPro"/>
</dbReference>
<dbReference type="GO" id="GO:0030154">
    <property type="term" value="P:cell differentiation"/>
    <property type="evidence" value="ECO:0007669"/>
    <property type="project" value="TreeGrafter"/>
</dbReference>
<dbReference type="GO" id="GO:0000122">
    <property type="term" value="P:negative regulation of transcription by RNA polymerase II"/>
    <property type="evidence" value="ECO:0007669"/>
    <property type="project" value="InterPro"/>
</dbReference>
<dbReference type="PROSITE" id="PS50888">
    <property type="entry name" value="BHLH"/>
    <property type="match status" value="1"/>
</dbReference>
<dbReference type="Ensembl" id="ENSDLAT00005084389.1">
    <property type="protein sequence ID" value="ENSDLAP00005079422.1"/>
    <property type="gene ID" value="ENSDLAG00005028365.1"/>
</dbReference>
<dbReference type="GO" id="GO:0032922">
    <property type="term" value="P:circadian regulation of gene expression"/>
    <property type="evidence" value="ECO:0007669"/>
    <property type="project" value="TreeGrafter"/>
</dbReference>
<comment type="subcellular location">
    <subcellularLocation>
        <location evidence="1">Nucleus</location>
    </subcellularLocation>
</comment>
<dbReference type="Gene3D" id="4.10.280.10">
    <property type="entry name" value="Helix-loop-helix DNA-binding domain"/>
    <property type="match status" value="1"/>
</dbReference>
<evidence type="ECO:0000256" key="5">
    <source>
        <dbReference type="ARBA" id="ARBA00023242"/>
    </source>
</evidence>
<evidence type="ECO:0000259" key="7">
    <source>
        <dbReference type="PROSITE" id="PS50888"/>
    </source>
</evidence>
<feature type="region of interest" description="Disordered" evidence="6">
    <location>
        <begin position="1"/>
        <end position="40"/>
    </location>
</feature>
<accession>A0A8P4GHK9</accession>
<proteinExistence type="predicted"/>
<keyword evidence="9" id="KW-1185">Reference proteome</keyword>
<evidence type="ECO:0000256" key="2">
    <source>
        <dbReference type="ARBA" id="ARBA00022491"/>
    </source>
</evidence>
<evidence type="ECO:0000313" key="8">
    <source>
        <dbReference type="Ensembl" id="ENSDLAP00005079422.1"/>
    </source>
</evidence>
<name>A0A8P4GHK9_DICLA</name>
<dbReference type="PANTHER" id="PTHR11723:SF17">
    <property type="entry name" value="PROTEIN EXTRA-MACROCHAETAE"/>
    <property type="match status" value="1"/>
</dbReference>
<keyword evidence="4" id="KW-0804">Transcription</keyword>
<evidence type="ECO:0000256" key="1">
    <source>
        <dbReference type="ARBA" id="ARBA00004123"/>
    </source>
</evidence>
<feature type="domain" description="BHLH" evidence="7">
    <location>
        <begin position="36"/>
        <end position="86"/>
    </location>
</feature>
<dbReference type="InterPro" id="IPR011598">
    <property type="entry name" value="bHLH_dom"/>
</dbReference>
<dbReference type="GeneTree" id="ENSGT00940000177938"/>
<organism evidence="8 9">
    <name type="scientific">Dicentrarchus labrax</name>
    <name type="common">European seabass</name>
    <name type="synonym">Morone labrax</name>
    <dbReference type="NCBI Taxonomy" id="13489"/>
    <lineage>
        <taxon>Eukaryota</taxon>
        <taxon>Metazoa</taxon>
        <taxon>Chordata</taxon>
        <taxon>Craniata</taxon>
        <taxon>Vertebrata</taxon>
        <taxon>Euteleostomi</taxon>
        <taxon>Actinopterygii</taxon>
        <taxon>Neopterygii</taxon>
        <taxon>Teleostei</taxon>
        <taxon>Neoteleostei</taxon>
        <taxon>Acanthomorphata</taxon>
        <taxon>Eupercaria</taxon>
        <taxon>Moronidae</taxon>
        <taxon>Dicentrarchus</taxon>
    </lineage>
</organism>